<evidence type="ECO:0000313" key="4">
    <source>
        <dbReference type="EMBL" id="KFH44902.1"/>
    </source>
</evidence>
<proteinExistence type="inferred from homology"/>
<feature type="chain" id="PRO_5001815424" evidence="3">
    <location>
        <begin position="18"/>
        <end position="254"/>
    </location>
</feature>
<dbReference type="HOGENOM" id="CLU_051064_0_1_1"/>
<dbReference type="STRING" id="857340.A0A086T6C0"/>
<dbReference type="Gene3D" id="2.60.120.180">
    <property type="match status" value="1"/>
</dbReference>
<organism evidence="4 5">
    <name type="scientific">Hapsidospora chrysogenum (strain ATCC 11550 / CBS 779.69 / DSM 880 / IAM 14645 / JCM 23072 / IMI 49137)</name>
    <name type="common">Acremonium chrysogenum</name>
    <dbReference type="NCBI Taxonomy" id="857340"/>
    <lineage>
        <taxon>Eukaryota</taxon>
        <taxon>Fungi</taxon>
        <taxon>Dikarya</taxon>
        <taxon>Ascomycota</taxon>
        <taxon>Pezizomycotina</taxon>
        <taxon>Sordariomycetes</taxon>
        <taxon>Hypocreomycetidae</taxon>
        <taxon>Hypocreales</taxon>
        <taxon>Bionectriaceae</taxon>
        <taxon>Hapsidospora</taxon>
    </lineage>
</organism>
<keyword evidence="2" id="KW-0119">Carbohydrate metabolism</keyword>
<reference evidence="5" key="1">
    <citation type="journal article" date="2014" name="Genome Announc.">
        <title>Genome sequence and annotation of Acremonium chrysogenum, producer of the beta-lactam antibiotic cephalosporin C.</title>
        <authorList>
            <person name="Terfehr D."/>
            <person name="Dahlmann T.A."/>
            <person name="Specht T."/>
            <person name="Zadra I."/>
            <person name="Kuernsteiner H."/>
            <person name="Kueck U."/>
        </authorList>
    </citation>
    <scope>NUCLEOTIDE SEQUENCE [LARGE SCALE GENOMIC DNA]</scope>
    <source>
        <strain evidence="5">ATCC 11550 / CBS 779.69 / DSM 880 / IAM 14645 / JCM 23072 / IMI 49137</strain>
    </source>
</reference>
<keyword evidence="3" id="KW-0732">Signal</keyword>
<accession>A0A086T6C0</accession>
<keyword evidence="2" id="KW-0378">Hydrolase</keyword>
<dbReference type="GO" id="GO:0000272">
    <property type="term" value="P:polysaccharide catabolic process"/>
    <property type="evidence" value="ECO:0007669"/>
    <property type="project" value="UniProtKB-KW"/>
</dbReference>
<dbReference type="EMBL" id="JPKY01000041">
    <property type="protein sequence ID" value="KFH44902.1"/>
    <property type="molecule type" value="Genomic_DNA"/>
</dbReference>
<dbReference type="InterPro" id="IPR002594">
    <property type="entry name" value="GH12"/>
</dbReference>
<protein>
    <submittedName>
        <fullName evidence="4">Xyloglucan-specific endo-beta-1,4-glucanase A-like protein</fullName>
    </submittedName>
</protein>
<evidence type="ECO:0000256" key="2">
    <source>
        <dbReference type="RuleBase" id="RU361163"/>
    </source>
</evidence>
<keyword evidence="2" id="KW-0326">Glycosidase</keyword>
<dbReference type="GO" id="GO:0008810">
    <property type="term" value="F:cellulase activity"/>
    <property type="evidence" value="ECO:0007669"/>
    <property type="project" value="InterPro"/>
</dbReference>
<keyword evidence="5" id="KW-1185">Reference proteome</keyword>
<dbReference type="Pfam" id="PF01670">
    <property type="entry name" value="Glyco_hydro_12"/>
    <property type="match status" value="1"/>
</dbReference>
<dbReference type="InterPro" id="IPR013320">
    <property type="entry name" value="ConA-like_dom_sf"/>
</dbReference>
<sequence>MKTSLAFVAPIVALGAAAPQKRDETSTCEYYKGFETPGYGVGNWVEENYVPETAEQCLTLDSYTDESVSYHANFTYSPAADWMVGFPNAGVKGLERARLEDHESIPTSWDWSMQGTDVTASVNYVLNGNSNCINDFPTWSMSIWLGTFGGLEPNDSTGKTGDLVDTVDMAGVAFDVYRIPDPSGWPLVMWVFQARENQTSFSGDLVEFLKWVGENESVALGCLWYLAAGADIYGGTGGTFTTSEFSAKQILASA</sequence>
<gene>
    <name evidence="4" type="ORF">ACRE_043080</name>
</gene>
<dbReference type="PANTHER" id="PTHR34002">
    <property type="entry name" value="BLR1656 PROTEIN"/>
    <property type="match status" value="1"/>
</dbReference>
<dbReference type="OrthoDB" id="95118at2759"/>
<keyword evidence="2" id="KW-0624">Polysaccharide degradation</keyword>
<dbReference type="PANTHER" id="PTHR34002:SF9">
    <property type="entry name" value="XYLOGLUCAN-SPECIFIC ENDO-BETA-1,4-GLUCANASE A"/>
    <property type="match status" value="1"/>
</dbReference>
<name>A0A086T6C0_HAPC1</name>
<evidence type="ECO:0000313" key="5">
    <source>
        <dbReference type="Proteomes" id="UP000029964"/>
    </source>
</evidence>
<dbReference type="InterPro" id="IPR013319">
    <property type="entry name" value="GH11/12"/>
</dbReference>
<dbReference type="SUPFAM" id="SSF49899">
    <property type="entry name" value="Concanavalin A-like lectins/glucanases"/>
    <property type="match status" value="1"/>
</dbReference>
<evidence type="ECO:0000256" key="3">
    <source>
        <dbReference type="SAM" id="SignalP"/>
    </source>
</evidence>
<comment type="caution">
    <text evidence="4">The sequence shown here is derived from an EMBL/GenBank/DDBJ whole genome shotgun (WGS) entry which is preliminary data.</text>
</comment>
<feature type="signal peptide" evidence="3">
    <location>
        <begin position="1"/>
        <end position="17"/>
    </location>
</feature>
<dbReference type="AlphaFoldDB" id="A0A086T6C0"/>
<dbReference type="Proteomes" id="UP000029964">
    <property type="component" value="Unassembled WGS sequence"/>
</dbReference>
<evidence type="ECO:0000256" key="1">
    <source>
        <dbReference type="ARBA" id="ARBA00005519"/>
    </source>
</evidence>
<comment type="similarity">
    <text evidence="1 2">Belongs to the glycosyl hydrolase 12 (cellulase H) family.</text>
</comment>